<evidence type="ECO:0000256" key="7">
    <source>
        <dbReference type="SAM" id="SignalP"/>
    </source>
</evidence>
<dbReference type="STRING" id="3818.A0A444WYP7"/>
<dbReference type="PROSITE" id="PS00639">
    <property type="entry name" value="THIOL_PROTEASE_HIS"/>
    <property type="match status" value="1"/>
</dbReference>
<dbReference type="SMART" id="SM00645">
    <property type="entry name" value="Pept_C1"/>
    <property type="match status" value="1"/>
</dbReference>
<feature type="domain" description="Cathepsin propeptide inhibitor" evidence="9">
    <location>
        <begin position="53"/>
        <end position="116"/>
    </location>
</feature>
<dbReference type="Gene3D" id="3.90.70.10">
    <property type="entry name" value="Cysteine proteinases"/>
    <property type="match status" value="1"/>
</dbReference>
<keyword evidence="3" id="KW-0378">Hydrolase</keyword>
<gene>
    <name evidence="10" type="ORF">Ahy_B10g101168</name>
</gene>
<evidence type="ECO:0000256" key="2">
    <source>
        <dbReference type="ARBA" id="ARBA00022670"/>
    </source>
</evidence>
<dbReference type="OrthoDB" id="1404853at2759"/>
<dbReference type="CDD" id="cd02248">
    <property type="entry name" value="Peptidase_C1A"/>
    <property type="match status" value="1"/>
</dbReference>
<organism evidence="10 11">
    <name type="scientific">Arachis hypogaea</name>
    <name type="common">Peanut</name>
    <dbReference type="NCBI Taxonomy" id="3818"/>
    <lineage>
        <taxon>Eukaryota</taxon>
        <taxon>Viridiplantae</taxon>
        <taxon>Streptophyta</taxon>
        <taxon>Embryophyta</taxon>
        <taxon>Tracheophyta</taxon>
        <taxon>Spermatophyta</taxon>
        <taxon>Magnoliopsida</taxon>
        <taxon>eudicotyledons</taxon>
        <taxon>Gunneridae</taxon>
        <taxon>Pentapetalae</taxon>
        <taxon>rosids</taxon>
        <taxon>fabids</taxon>
        <taxon>Fabales</taxon>
        <taxon>Fabaceae</taxon>
        <taxon>Papilionoideae</taxon>
        <taxon>50 kb inversion clade</taxon>
        <taxon>dalbergioids sensu lato</taxon>
        <taxon>Dalbergieae</taxon>
        <taxon>Pterocarpus clade</taxon>
        <taxon>Arachis</taxon>
    </lineage>
</organism>
<evidence type="ECO:0000256" key="5">
    <source>
        <dbReference type="ARBA" id="ARBA00023157"/>
    </source>
</evidence>
<dbReference type="InterPro" id="IPR000169">
    <property type="entry name" value="Pept_cys_AS"/>
</dbReference>
<keyword evidence="11" id="KW-1185">Reference proteome</keyword>
<reference evidence="10 11" key="1">
    <citation type="submission" date="2019-01" db="EMBL/GenBank/DDBJ databases">
        <title>Sequencing of cultivated peanut Arachis hypogaea provides insights into genome evolution and oil improvement.</title>
        <authorList>
            <person name="Chen X."/>
        </authorList>
    </citation>
    <scope>NUCLEOTIDE SEQUENCE [LARGE SCALE GENOMIC DNA]</scope>
    <source>
        <strain evidence="11">cv. Fuhuasheng</strain>
        <tissue evidence="10">Leaves</tissue>
    </source>
</reference>
<name>A0A444WYP7_ARAHY</name>
<feature type="domain" description="Peptidase C1A papain C-terminal" evidence="8">
    <location>
        <begin position="143"/>
        <end position="357"/>
    </location>
</feature>
<comment type="similarity">
    <text evidence="1">Belongs to the peptidase C1 family.</text>
</comment>
<evidence type="ECO:0000256" key="1">
    <source>
        <dbReference type="ARBA" id="ARBA00008455"/>
    </source>
</evidence>
<protein>
    <submittedName>
        <fullName evidence="10">Uncharacterized protein</fullName>
    </submittedName>
</protein>
<dbReference type="AlphaFoldDB" id="A0A444WYP7"/>
<dbReference type="Proteomes" id="UP000289738">
    <property type="component" value="Chromosome B10"/>
</dbReference>
<dbReference type="PANTHER" id="PTHR12411">
    <property type="entry name" value="CYSTEINE PROTEASE FAMILY C1-RELATED"/>
    <property type="match status" value="1"/>
</dbReference>
<evidence type="ECO:0000256" key="4">
    <source>
        <dbReference type="ARBA" id="ARBA00022807"/>
    </source>
</evidence>
<evidence type="ECO:0000313" key="10">
    <source>
        <dbReference type="EMBL" id="RYQ82584.1"/>
    </source>
</evidence>
<accession>A0A444WYP7</accession>
<keyword evidence="7" id="KW-0732">Signal</keyword>
<dbReference type="InterPro" id="IPR000668">
    <property type="entry name" value="Peptidase_C1A_C"/>
</dbReference>
<dbReference type="GO" id="GO:0006508">
    <property type="term" value="P:proteolysis"/>
    <property type="evidence" value="ECO:0007669"/>
    <property type="project" value="UniProtKB-KW"/>
</dbReference>
<dbReference type="InterPro" id="IPR039417">
    <property type="entry name" value="Peptidase_C1A_papain-like"/>
</dbReference>
<dbReference type="GO" id="GO:0008234">
    <property type="term" value="F:cysteine-type peptidase activity"/>
    <property type="evidence" value="ECO:0007669"/>
    <property type="project" value="UniProtKB-KW"/>
</dbReference>
<comment type="caution">
    <text evidence="10">The sequence shown here is derived from an EMBL/GenBank/DDBJ whole genome shotgun (WGS) entry which is preliminary data.</text>
</comment>
<keyword evidence="2" id="KW-0645">Protease</keyword>
<dbReference type="PROSITE" id="PS00139">
    <property type="entry name" value="THIOL_PROTEASE_CYS"/>
    <property type="match status" value="1"/>
</dbReference>
<dbReference type="FunFam" id="3.90.70.10:FF:000177">
    <property type="entry name" value="Cysteine proteinase RD21A"/>
    <property type="match status" value="1"/>
</dbReference>
<keyword evidence="6" id="KW-0325">Glycoprotein</keyword>
<evidence type="ECO:0000256" key="3">
    <source>
        <dbReference type="ARBA" id="ARBA00022801"/>
    </source>
</evidence>
<evidence type="ECO:0000259" key="9">
    <source>
        <dbReference type="SMART" id="SM00848"/>
    </source>
</evidence>
<dbReference type="InterPro" id="IPR038765">
    <property type="entry name" value="Papain-like_cys_pep_sf"/>
</dbReference>
<dbReference type="PRINTS" id="PR00705">
    <property type="entry name" value="PAPAIN"/>
</dbReference>
<keyword evidence="5" id="KW-1015">Disulfide bond</keyword>
<keyword evidence="4" id="KW-0788">Thiol protease</keyword>
<dbReference type="Pfam" id="PF08246">
    <property type="entry name" value="Inhibitor_I29"/>
    <property type="match status" value="1"/>
</dbReference>
<evidence type="ECO:0000256" key="6">
    <source>
        <dbReference type="ARBA" id="ARBA00023180"/>
    </source>
</evidence>
<evidence type="ECO:0000259" key="8">
    <source>
        <dbReference type="SMART" id="SM00645"/>
    </source>
</evidence>
<dbReference type="InterPro" id="IPR025660">
    <property type="entry name" value="Pept_his_AS"/>
</dbReference>
<dbReference type="InterPro" id="IPR013201">
    <property type="entry name" value="Prot_inhib_I29"/>
</dbReference>
<dbReference type="InterPro" id="IPR013128">
    <property type="entry name" value="Peptidase_C1A"/>
</dbReference>
<dbReference type="SMART" id="SM00848">
    <property type="entry name" value="Inhibitor_I29"/>
    <property type="match status" value="1"/>
</dbReference>
<feature type="signal peptide" evidence="7">
    <location>
        <begin position="1"/>
        <end position="26"/>
    </location>
</feature>
<dbReference type="EMBL" id="SDMP01000020">
    <property type="protein sequence ID" value="RYQ82584.1"/>
    <property type="molecule type" value="Genomic_DNA"/>
</dbReference>
<feature type="chain" id="PRO_5019057241" evidence="7">
    <location>
        <begin position="27"/>
        <end position="363"/>
    </location>
</feature>
<sequence>MISHASNILVLLFFLCTTLFISFSSSTSFPTQYSILGPNLDRALSKDEAMLLFQLWKKEHGRVYIDLDEMTKRFEIFVSNLNYITGSNAKRMSLSPSHHHHLLGVSKFADLSPTEFKEMYLHDFEMATDDNGMKGINEVSCQAPSSLDWRQKGVVTPVKSQGTCGSCWAFSAAGAIEGVNAIATGELINLSEQQILDCDPESNGCYVGYVDKAFDWVMSNGGIALDANYPYEGEKLTCQSSMIVHNTATIDGYGHVPQSDEGLLCATAKQPVSVCLNANDFQFYHSGIYDGENCAPTDYTNHCLLIVGYDSKEGQDFWIVKNSWGDNWGLNGYIWIKRNTNLPYGVCGINAAAYIPIKNTIHP</sequence>
<dbReference type="InterPro" id="IPR025661">
    <property type="entry name" value="Pept_asp_AS"/>
</dbReference>
<proteinExistence type="inferred from homology"/>
<dbReference type="SUPFAM" id="SSF54001">
    <property type="entry name" value="Cysteine proteinases"/>
    <property type="match status" value="1"/>
</dbReference>
<dbReference type="Pfam" id="PF00112">
    <property type="entry name" value="Peptidase_C1"/>
    <property type="match status" value="1"/>
</dbReference>
<evidence type="ECO:0000313" key="11">
    <source>
        <dbReference type="Proteomes" id="UP000289738"/>
    </source>
</evidence>
<dbReference type="PROSITE" id="PS00640">
    <property type="entry name" value="THIOL_PROTEASE_ASN"/>
    <property type="match status" value="1"/>
</dbReference>